<evidence type="ECO:0000313" key="2">
    <source>
        <dbReference type="Proteomes" id="UP000627369"/>
    </source>
</evidence>
<organism evidence="1 2">
    <name type="scientific">Promicromonospora soli</name>
    <dbReference type="NCBI Taxonomy" id="2035533"/>
    <lineage>
        <taxon>Bacteria</taxon>
        <taxon>Bacillati</taxon>
        <taxon>Actinomycetota</taxon>
        <taxon>Actinomycetes</taxon>
        <taxon>Micrococcales</taxon>
        <taxon>Promicromonosporaceae</taxon>
        <taxon>Promicromonospora</taxon>
    </lineage>
</organism>
<dbReference type="EMBL" id="BNAS01000002">
    <property type="protein sequence ID" value="GHH71087.1"/>
    <property type="molecule type" value="Genomic_DNA"/>
</dbReference>
<keyword evidence="2" id="KW-1185">Reference proteome</keyword>
<accession>A0A919FRG9</accession>
<reference evidence="1" key="1">
    <citation type="journal article" date="2014" name="Int. J. Syst. Evol. Microbiol.">
        <title>Complete genome sequence of Corynebacterium casei LMG S-19264T (=DSM 44701T), isolated from a smear-ripened cheese.</title>
        <authorList>
            <consortium name="US DOE Joint Genome Institute (JGI-PGF)"/>
            <person name="Walter F."/>
            <person name="Albersmeier A."/>
            <person name="Kalinowski J."/>
            <person name="Ruckert C."/>
        </authorList>
    </citation>
    <scope>NUCLEOTIDE SEQUENCE</scope>
    <source>
        <strain evidence="1">CGMCC 4.7398</strain>
    </source>
</reference>
<evidence type="ECO:0000313" key="1">
    <source>
        <dbReference type="EMBL" id="GHH71087.1"/>
    </source>
</evidence>
<gene>
    <name evidence="1" type="ORF">GCM10017772_18820</name>
</gene>
<protein>
    <submittedName>
        <fullName evidence="1">Uncharacterized protein</fullName>
    </submittedName>
</protein>
<reference evidence="1" key="2">
    <citation type="submission" date="2020-09" db="EMBL/GenBank/DDBJ databases">
        <authorList>
            <person name="Sun Q."/>
            <person name="Zhou Y."/>
        </authorList>
    </citation>
    <scope>NUCLEOTIDE SEQUENCE</scope>
    <source>
        <strain evidence="1">CGMCC 4.7398</strain>
    </source>
</reference>
<proteinExistence type="predicted"/>
<sequence>MTDAGSVAPRSLLEPTEIDLLVRALLEWGGPAHASDQLARGMGFDGVDDLLERCRSFRRDLKDDVPIAGADWARILLATEIVFASDLMGSGTDWSTTTGLTDEETVKALRGVQRKLGEVLRPYYGQTPPVRS</sequence>
<dbReference type="AlphaFoldDB" id="A0A919FRG9"/>
<name>A0A919FRG9_9MICO</name>
<comment type="caution">
    <text evidence="1">The sequence shown here is derived from an EMBL/GenBank/DDBJ whole genome shotgun (WGS) entry which is preliminary data.</text>
</comment>
<dbReference type="Proteomes" id="UP000627369">
    <property type="component" value="Unassembled WGS sequence"/>
</dbReference>
<dbReference type="RefSeq" id="WP_189668984.1">
    <property type="nucleotide sequence ID" value="NZ_BNAS01000002.1"/>
</dbReference>